<name>G7WBR1_DESOD</name>
<dbReference type="PANTHER" id="PTHR32089">
    <property type="entry name" value="METHYL-ACCEPTING CHEMOTAXIS PROTEIN MCPB"/>
    <property type="match status" value="1"/>
</dbReference>
<dbReference type="EMBL" id="CP003108">
    <property type="protein sequence ID" value="AET68819.1"/>
    <property type="molecule type" value="Genomic_DNA"/>
</dbReference>
<evidence type="ECO:0000313" key="5">
    <source>
        <dbReference type="Proteomes" id="UP000006346"/>
    </source>
</evidence>
<dbReference type="GO" id="GO:0016020">
    <property type="term" value="C:membrane"/>
    <property type="evidence" value="ECO:0007669"/>
    <property type="project" value="InterPro"/>
</dbReference>
<dbReference type="OrthoDB" id="9816519at2"/>
<dbReference type="PROSITE" id="PS50111">
    <property type="entry name" value="CHEMOTAXIS_TRANSDUC_2"/>
    <property type="match status" value="1"/>
</dbReference>
<dbReference type="Pfam" id="PF13682">
    <property type="entry name" value="CZB"/>
    <property type="match status" value="1"/>
</dbReference>
<reference evidence="4 5" key="2">
    <citation type="journal article" date="2012" name="J. Bacteriol.">
        <title>Complete genome sequences of Desulfosporosinus orientis DSM765T, Desulfosporosinus youngiae DSM17734T, Desulfosporosinus meridiei DSM13257T, and Desulfosporosinus acidiphilus DSM22704T.</title>
        <authorList>
            <person name="Pester M."/>
            <person name="Brambilla E."/>
            <person name="Alazard D."/>
            <person name="Rattei T."/>
            <person name="Weinmaier T."/>
            <person name="Han J."/>
            <person name="Lucas S."/>
            <person name="Lapidus A."/>
            <person name="Cheng J.F."/>
            <person name="Goodwin L."/>
            <person name="Pitluck S."/>
            <person name="Peters L."/>
            <person name="Ovchinnikova G."/>
            <person name="Teshima H."/>
            <person name="Detter J.C."/>
            <person name="Han C.S."/>
            <person name="Tapia R."/>
            <person name="Land M.L."/>
            <person name="Hauser L."/>
            <person name="Kyrpides N.C."/>
            <person name="Ivanova N.N."/>
            <person name="Pagani I."/>
            <person name="Huntmann M."/>
            <person name="Wei C.L."/>
            <person name="Davenport K.W."/>
            <person name="Daligault H."/>
            <person name="Chain P.S."/>
            <person name="Chen A."/>
            <person name="Mavromatis K."/>
            <person name="Markowitz V."/>
            <person name="Szeto E."/>
            <person name="Mikhailova N."/>
            <person name="Pati A."/>
            <person name="Wagner M."/>
            <person name="Woyke T."/>
            <person name="Ollivier B."/>
            <person name="Klenk H.P."/>
            <person name="Spring S."/>
            <person name="Loy A."/>
        </authorList>
    </citation>
    <scope>NUCLEOTIDE SEQUENCE [LARGE SCALE GENOMIC DNA]</scope>
    <source>
        <strain evidence="5">ATCC 19365 / DSM 765 / NCIMB 8382 / VKM B-1628</strain>
    </source>
</reference>
<accession>G7WBR1</accession>
<reference evidence="5" key="1">
    <citation type="submission" date="2011-11" db="EMBL/GenBank/DDBJ databases">
        <title>Complete sequence of Desulfosporosinus orientis DSM 765.</title>
        <authorList>
            <person name="Lucas S."/>
            <person name="Han J."/>
            <person name="Lapidus A."/>
            <person name="Cheng J.-F."/>
            <person name="Goodwin L."/>
            <person name="Pitluck S."/>
            <person name="Peters L."/>
            <person name="Ovchinnikova G."/>
            <person name="Teshima H."/>
            <person name="Detter J.C."/>
            <person name="Han C."/>
            <person name="Tapia R."/>
            <person name="Land M."/>
            <person name="Hauser L."/>
            <person name="Kyrpides N."/>
            <person name="Ivanova N."/>
            <person name="Pagani I."/>
            <person name="Pester M."/>
            <person name="Spring S."/>
            <person name="Ollivier B."/>
            <person name="Rattei T."/>
            <person name="Klenk H.-P."/>
            <person name="Wagner M."/>
            <person name="Loy A."/>
            <person name="Woyke T."/>
        </authorList>
    </citation>
    <scope>NUCLEOTIDE SEQUENCE [LARGE SCALE GENOMIC DNA]</scope>
    <source>
        <strain evidence="5">ATCC 19365 / DSM 765 / NCIMB 8382 / VKM B-1628</strain>
    </source>
</reference>
<dbReference type="HOGENOM" id="CLU_556331_0_0_9"/>
<dbReference type="eggNOG" id="COG0840">
    <property type="taxonomic scope" value="Bacteria"/>
</dbReference>
<protein>
    <submittedName>
        <fullName evidence="4">Methyl-accepting chemotaxis protein</fullName>
    </submittedName>
</protein>
<keyword evidence="1 2" id="KW-0807">Transducer</keyword>
<dbReference type="Gene3D" id="1.20.120.30">
    <property type="entry name" value="Aspartate receptor, ligand-binding domain"/>
    <property type="match status" value="1"/>
</dbReference>
<sequence length="506" mass="56314">MKNSFGKAFNIFSPKPPCEETTYIFDYVEERFQGNDSVQPKIDYPIHKRMLSYFVRLFDNERQMSKSAKKLLTIAANLSSFDVNMSHIANKLIDFAKKMSLLSESNLAVVQQTNAGMNEVNSTVEKTSNTLSQLSEASADLVQNNHVSLNQLKEVNELKDNVMLDANIMSEKIAQLVKMANKVNDIVSGVGEIAEQTNLLALNASIEAARAGENGRGFAVVAEEIRKLADDTKLSLEGMKSFVGNIQRAAKEGKQSMENTMSLTQQMSTKIDTITETMEKNVEMLNTTINDVKFINQSMEGIKISTNEINQAMDVSSRDAEKLTMMTQIIHRDALASADYAKEIAKIDDEISHIVKEQMNALQGSSNALNNQEFLSTIEDAKKAHSNWLLNFKRMIDEMIIYPLQTDGSKCAFGHFYNAVRVTNEAIAEDWAEIEGIHEEFHKIGQEGIEAVKAGQKDKAQESYTASEVLSKKIFAQLDKVTAEVIKLTDQEVSLFGSNPGKKLCG</sequence>
<dbReference type="Pfam" id="PF00015">
    <property type="entry name" value="MCPsignal"/>
    <property type="match status" value="1"/>
</dbReference>
<evidence type="ECO:0000256" key="2">
    <source>
        <dbReference type="PROSITE-ProRule" id="PRU00284"/>
    </source>
</evidence>
<dbReference type="KEGG" id="dor:Desor_3320"/>
<dbReference type="RefSeq" id="WP_014185627.1">
    <property type="nucleotide sequence ID" value="NC_016584.1"/>
</dbReference>
<dbReference type="InterPro" id="IPR004089">
    <property type="entry name" value="MCPsignal_dom"/>
</dbReference>
<evidence type="ECO:0000313" key="4">
    <source>
        <dbReference type="EMBL" id="AET68819.1"/>
    </source>
</evidence>
<dbReference type="PANTHER" id="PTHR32089:SF112">
    <property type="entry name" value="LYSOZYME-LIKE PROTEIN-RELATED"/>
    <property type="match status" value="1"/>
</dbReference>
<gene>
    <name evidence="4" type="ordered locus">Desor_3320</name>
</gene>
<dbReference type="GO" id="GO:0007165">
    <property type="term" value="P:signal transduction"/>
    <property type="evidence" value="ECO:0007669"/>
    <property type="project" value="UniProtKB-KW"/>
</dbReference>
<evidence type="ECO:0000256" key="1">
    <source>
        <dbReference type="ARBA" id="ARBA00023224"/>
    </source>
</evidence>
<dbReference type="SUPFAM" id="SSF58104">
    <property type="entry name" value="Methyl-accepting chemotaxis protein (MCP) signaling domain"/>
    <property type="match status" value="1"/>
</dbReference>
<dbReference type="Proteomes" id="UP000006346">
    <property type="component" value="Chromosome"/>
</dbReference>
<keyword evidence="5" id="KW-1185">Reference proteome</keyword>
<dbReference type="SMART" id="SM00283">
    <property type="entry name" value="MA"/>
    <property type="match status" value="1"/>
</dbReference>
<dbReference type="Gene3D" id="1.10.287.950">
    <property type="entry name" value="Methyl-accepting chemotaxis protein"/>
    <property type="match status" value="1"/>
</dbReference>
<dbReference type="AlphaFoldDB" id="G7WBR1"/>
<dbReference type="PATRIC" id="fig|768706.3.peg.3346"/>
<feature type="domain" description="Methyl-accepting transducer" evidence="3">
    <location>
        <begin position="81"/>
        <end position="317"/>
    </location>
</feature>
<organism evidence="4 5">
    <name type="scientific">Desulfosporosinus orientis (strain ATCC 19365 / DSM 765 / NCIMB 8382 / VKM B-1628 / Singapore I)</name>
    <name type="common">Desulfotomaculum orientis</name>
    <dbReference type="NCBI Taxonomy" id="768706"/>
    <lineage>
        <taxon>Bacteria</taxon>
        <taxon>Bacillati</taxon>
        <taxon>Bacillota</taxon>
        <taxon>Clostridia</taxon>
        <taxon>Eubacteriales</taxon>
        <taxon>Desulfitobacteriaceae</taxon>
        <taxon>Desulfosporosinus</taxon>
    </lineage>
</organism>
<proteinExistence type="predicted"/>
<dbReference type="STRING" id="768706.Desor_3320"/>
<dbReference type="InterPro" id="IPR025991">
    <property type="entry name" value="Chemoreceptor_zinc-bind_dom"/>
</dbReference>
<evidence type="ECO:0000259" key="3">
    <source>
        <dbReference type="PROSITE" id="PS50111"/>
    </source>
</evidence>